<evidence type="ECO:0000313" key="1">
    <source>
        <dbReference type="EMBL" id="KAE9150181.1"/>
    </source>
</evidence>
<dbReference type="EMBL" id="QXGA01000201">
    <property type="protein sequence ID" value="KAE9150181.1"/>
    <property type="molecule type" value="Genomic_DNA"/>
</dbReference>
<dbReference type="Proteomes" id="UP000440732">
    <property type="component" value="Unassembled WGS sequence"/>
</dbReference>
<evidence type="ECO:0000313" key="2">
    <source>
        <dbReference type="Proteomes" id="UP000440732"/>
    </source>
</evidence>
<accession>A0A6A3UT57</accession>
<name>A0A6A3UT57_9STRA</name>
<comment type="caution">
    <text evidence="1">The sequence shown here is derived from an EMBL/GenBank/DDBJ whole genome shotgun (WGS) entry which is preliminary data.</text>
</comment>
<sequence>MLKQSLALQLRPHIIVATPSRFRDHLLRVNPPNISRTCCWTKPTAC</sequence>
<proteinExistence type="predicted"/>
<dbReference type="AlphaFoldDB" id="A0A6A3UT57"/>
<organism evidence="1 2">
    <name type="scientific">Phytophthora fragariae</name>
    <dbReference type="NCBI Taxonomy" id="53985"/>
    <lineage>
        <taxon>Eukaryota</taxon>
        <taxon>Sar</taxon>
        <taxon>Stramenopiles</taxon>
        <taxon>Oomycota</taxon>
        <taxon>Peronosporomycetes</taxon>
        <taxon>Peronosporales</taxon>
        <taxon>Peronosporaceae</taxon>
        <taxon>Phytophthora</taxon>
    </lineage>
</organism>
<gene>
    <name evidence="1" type="ORF">PF006_g5412</name>
</gene>
<reference evidence="1 2" key="1">
    <citation type="submission" date="2018-08" db="EMBL/GenBank/DDBJ databases">
        <title>Genomic investigation of the strawberry pathogen Phytophthora fragariae indicates pathogenicity is determined by transcriptional variation in three key races.</title>
        <authorList>
            <person name="Adams T.M."/>
            <person name="Armitage A.D."/>
            <person name="Sobczyk M.K."/>
            <person name="Bates H.J."/>
            <person name="Dunwell J.M."/>
            <person name="Nellist C.F."/>
            <person name="Harrison R.J."/>
        </authorList>
    </citation>
    <scope>NUCLEOTIDE SEQUENCE [LARGE SCALE GENOMIC DNA]</scope>
    <source>
        <strain evidence="1 2">NOV-5</strain>
    </source>
</reference>
<protein>
    <submittedName>
        <fullName evidence="1">Uncharacterized protein</fullName>
    </submittedName>
</protein>